<dbReference type="AlphaFoldDB" id="A0A1U7UDN2"/>
<dbReference type="PROSITE" id="PS00018">
    <property type="entry name" value="EF_HAND_1"/>
    <property type="match status" value="1"/>
</dbReference>
<dbReference type="FunFam" id="3.40.50.300:FF:001129">
    <property type="entry name" value="ras-related protein Rab-44 isoform X2"/>
    <property type="match status" value="1"/>
</dbReference>
<dbReference type="GO" id="GO:0008104">
    <property type="term" value="P:intracellular protein localization"/>
    <property type="evidence" value="ECO:0007669"/>
    <property type="project" value="Ensembl"/>
</dbReference>
<dbReference type="InterPro" id="IPR050227">
    <property type="entry name" value="Rab"/>
</dbReference>
<dbReference type="PROSITE" id="PS51421">
    <property type="entry name" value="RAS"/>
    <property type="match status" value="1"/>
</dbReference>
<dbReference type="Gene3D" id="3.40.50.300">
    <property type="entry name" value="P-loop containing nucleotide triphosphate hydrolases"/>
    <property type="match status" value="1"/>
</dbReference>
<keyword evidence="4" id="KW-0342">GTP-binding</keyword>
<dbReference type="NCBIfam" id="TIGR00231">
    <property type="entry name" value="small_GTP"/>
    <property type="match status" value="1"/>
</dbReference>
<gene>
    <name evidence="11" type="primary">CRACR2A</name>
</gene>
<dbReference type="PROSITE" id="PS51417">
    <property type="entry name" value="ARF"/>
    <property type="match status" value="1"/>
</dbReference>
<dbReference type="Gene3D" id="1.10.238.10">
    <property type="entry name" value="EF-hand"/>
    <property type="match status" value="1"/>
</dbReference>
<dbReference type="InterPro" id="IPR005225">
    <property type="entry name" value="Small_GTP-bd"/>
</dbReference>
<dbReference type="GO" id="GO:0002115">
    <property type="term" value="P:store-operated calcium entry"/>
    <property type="evidence" value="ECO:0007669"/>
    <property type="project" value="Ensembl"/>
</dbReference>
<dbReference type="GO" id="GO:0051928">
    <property type="term" value="P:positive regulation of calcium ion transport"/>
    <property type="evidence" value="ECO:0007669"/>
    <property type="project" value="Ensembl"/>
</dbReference>
<dbReference type="GeneID" id="103267594"/>
<keyword evidence="3" id="KW-0106">Calcium</keyword>
<dbReference type="SMART" id="SM00175">
    <property type="entry name" value="RAB"/>
    <property type="match status" value="1"/>
</dbReference>
<dbReference type="GO" id="GO:0003924">
    <property type="term" value="F:GTPase activity"/>
    <property type="evidence" value="ECO:0007669"/>
    <property type="project" value="InterPro"/>
</dbReference>
<feature type="coiled-coil region" evidence="7">
    <location>
        <begin position="204"/>
        <end position="378"/>
    </location>
</feature>
<name>A0A1U7UDN2_CARSF</name>
<evidence type="ECO:0000256" key="2">
    <source>
        <dbReference type="ARBA" id="ARBA00022741"/>
    </source>
</evidence>
<accession>A0A1U7UDN2</accession>
<reference evidence="11" key="1">
    <citation type="submission" date="2025-08" db="UniProtKB">
        <authorList>
            <consortium name="RefSeq"/>
        </authorList>
    </citation>
    <scope>IDENTIFICATION</scope>
</reference>
<protein>
    <submittedName>
        <fullName evidence="11">EF-hand calcium-binding domain-containing protein 4B</fullName>
    </submittedName>
</protein>
<dbReference type="PROSITE" id="PS51419">
    <property type="entry name" value="RAB"/>
    <property type="match status" value="1"/>
</dbReference>
<feature type="compositionally biased region" description="Polar residues" evidence="8">
    <location>
        <begin position="13"/>
        <end position="22"/>
    </location>
</feature>
<dbReference type="GO" id="GO:0005525">
    <property type="term" value="F:GTP binding"/>
    <property type="evidence" value="ECO:0007669"/>
    <property type="project" value="UniProtKB-KW"/>
</dbReference>
<feature type="region of interest" description="Disordered" evidence="8">
    <location>
        <begin position="1"/>
        <end position="41"/>
    </location>
</feature>
<dbReference type="GO" id="GO:0005509">
    <property type="term" value="F:calcium ion binding"/>
    <property type="evidence" value="ECO:0007669"/>
    <property type="project" value="Ensembl"/>
</dbReference>
<dbReference type="SUPFAM" id="SSF52540">
    <property type="entry name" value="P-loop containing nucleoside triphosphate hydrolases"/>
    <property type="match status" value="1"/>
</dbReference>
<dbReference type="InterPro" id="IPR001806">
    <property type="entry name" value="Small_GTPase"/>
</dbReference>
<dbReference type="SMART" id="SM00054">
    <property type="entry name" value="EFh"/>
    <property type="match status" value="2"/>
</dbReference>
<keyword evidence="2" id="KW-0547">Nucleotide-binding</keyword>
<dbReference type="PANTHER" id="PTHR47977">
    <property type="entry name" value="RAS-RELATED PROTEIN RAB"/>
    <property type="match status" value="1"/>
</dbReference>
<evidence type="ECO:0000313" key="10">
    <source>
        <dbReference type="Proteomes" id="UP000189704"/>
    </source>
</evidence>
<dbReference type="PRINTS" id="PR00449">
    <property type="entry name" value="RASTRNSFRMNG"/>
</dbReference>
<feature type="region of interest" description="Disordered" evidence="8">
    <location>
        <begin position="476"/>
        <end position="535"/>
    </location>
</feature>
<feature type="compositionally biased region" description="Polar residues" evidence="8">
    <location>
        <begin position="498"/>
        <end position="509"/>
    </location>
</feature>
<feature type="domain" description="EF-hand" evidence="9">
    <location>
        <begin position="80"/>
        <end position="115"/>
    </location>
</feature>
<dbReference type="RefSeq" id="XP_008063372.1">
    <property type="nucleotide sequence ID" value="XM_008065181.1"/>
</dbReference>
<keyword evidence="6" id="KW-0636">Prenylation</keyword>
<dbReference type="CTD" id="84766"/>
<keyword evidence="10" id="KW-1185">Reference proteome</keyword>
<evidence type="ECO:0000256" key="6">
    <source>
        <dbReference type="ARBA" id="ARBA00023289"/>
    </source>
</evidence>
<dbReference type="InterPro" id="IPR018247">
    <property type="entry name" value="EF_Hand_1_Ca_BS"/>
</dbReference>
<evidence type="ECO:0000256" key="5">
    <source>
        <dbReference type="ARBA" id="ARBA00023288"/>
    </source>
</evidence>
<keyword evidence="7" id="KW-0175">Coiled coil</keyword>
<sequence length="727" mass="82795">MATPDGRVASGPQRPSQGSQGSRACPGPLDSLEWRETPERAPGQLAMLRKAQEFFQTCDAEGKGFIARRDLQRLHEELPLSLEELEDVFDALDADGNGFLTPEEFTTGFSHFFFSQNSPSQEDPGEQGAQHQEEKVYQSRGGEALGDMDEDEESQFQRLMDRLGTQKVLEDESDVKQLWLQLKKDEPHLLSNFEDFLTRIFSQLQEAHEERNELEFALKKKIAAYDEEIRHLYEEMEQQIKSEKEQFLLKDTERFQARSRELEQKLLSKEQELEQLIQKQKRLEGQCTTLHNDKHETKAENTKLKLTNQELAQELERTSRELQDAQQQLESLQQEACTLHQEKEMEVYRVTESLQREKAGLLKQLDFLRERNKHLRDERDICFQKDKAAKANTAASKASWKRRSGSVIGKYMDSRGILRSQSEEEEDVFGIPRRRSSLGLSECPLTEEESGGREPGAGGLPPRALRRIISIEEDPLPQLLDGGFEQPLSRCPEEDRASSQGVEGQTQEAPPSKLTPVSPRGQPVGKEALSKEEDSPLAPDRLFKIVFVGNSAVGKTSFLRRFCEDRFSPGMAATVGLDYRVKTVHVDGSRVALQLWDTAGQERYRCITQQFFRKADGVIVMYDLTARQSFLSVRQWLSNVEEAVGDLVPVLLLGNKLDNEKEREVPRGLGEQLAKQNNLIFYECSAYSGHNTKESLLHLARFLKEQEDTAREDTIQVGRAKKKSCCG</sequence>
<evidence type="ECO:0000256" key="7">
    <source>
        <dbReference type="SAM" id="Coils"/>
    </source>
</evidence>
<feature type="region of interest" description="Disordered" evidence="8">
    <location>
        <begin position="439"/>
        <end position="462"/>
    </location>
</feature>
<keyword evidence="5" id="KW-0449">Lipoprotein</keyword>
<dbReference type="Pfam" id="PF13499">
    <property type="entry name" value="EF-hand_7"/>
    <property type="match status" value="1"/>
</dbReference>
<dbReference type="OrthoDB" id="9989112at2759"/>
<evidence type="ECO:0000259" key="9">
    <source>
        <dbReference type="PROSITE" id="PS50222"/>
    </source>
</evidence>
<dbReference type="SMART" id="SM00173">
    <property type="entry name" value="RAS"/>
    <property type="match status" value="1"/>
</dbReference>
<dbReference type="CDD" id="cd00154">
    <property type="entry name" value="Rab"/>
    <property type="match status" value="1"/>
</dbReference>
<dbReference type="STRING" id="1868482.ENSTSYP00000013024"/>
<dbReference type="PROSITE" id="PS50222">
    <property type="entry name" value="EF_HAND_2"/>
    <property type="match status" value="1"/>
</dbReference>
<dbReference type="OMA" id="QERYRCV"/>
<dbReference type="SUPFAM" id="SSF47473">
    <property type="entry name" value="EF-hand"/>
    <property type="match status" value="1"/>
</dbReference>
<evidence type="ECO:0000256" key="8">
    <source>
        <dbReference type="SAM" id="MobiDB-lite"/>
    </source>
</evidence>
<dbReference type="Pfam" id="PF00071">
    <property type="entry name" value="Ras"/>
    <property type="match status" value="1"/>
</dbReference>
<dbReference type="SMART" id="SM00176">
    <property type="entry name" value="RAN"/>
    <property type="match status" value="1"/>
</dbReference>
<evidence type="ECO:0000256" key="1">
    <source>
        <dbReference type="ARBA" id="ARBA00022723"/>
    </source>
</evidence>
<dbReference type="KEGG" id="csyr:103267594"/>
<evidence type="ECO:0000256" key="4">
    <source>
        <dbReference type="ARBA" id="ARBA00023134"/>
    </source>
</evidence>
<evidence type="ECO:0000256" key="3">
    <source>
        <dbReference type="ARBA" id="ARBA00022837"/>
    </source>
</evidence>
<proteinExistence type="predicted"/>
<dbReference type="InterPro" id="IPR011992">
    <property type="entry name" value="EF-hand-dom_pair"/>
</dbReference>
<dbReference type="Proteomes" id="UP000189704">
    <property type="component" value="Unplaced"/>
</dbReference>
<dbReference type="SMART" id="SM00174">
    <property type="entry name" value="RHO"/>
    <property type="match status" value="1"/>
</dbReference>
<dbReference type="SMART" id="SM00177">
    <property type="entry name" value="ARF"/>
    <property type="match status" value="1"/>
</dbReference>
<keyword evidence="1" id="KW-0479">Metal-binding</keyword>
<organism evidence="10 11">
    <name type="scientific">Carlito syrichta</name>
    <name type="common">Philippine tarsier</name>
    <name type="synonym">Tarsius syrichta</name>
    <dbReference type="NCBI Taxonomy" id="1868482"/>
    <lineage>
        <taxon>Eukaryota</taxon>
        <taxon>Metazoa</taxon>
        <taxon>Chordata</taxon>
        <taxon>Craniata</taxon>
        <taxon>Vertebrata</taxon>
        <taxon>Euteleostomi</taxon>
        <taxon>Mammalia</taxon>
        <taxon>Eutheria</taxon>
        <taxon>Euarchontoglires</taxon>
        <taxon>Primates</taxon>
        <taxon>Haplorrhini</taxon>
        <taxon>Tarsiiformes</taxon>
        <taxon>Tarsiidae</taxon>
        <taxon>Carlito</taxon>
    </lineage>
</organism>
<dbReference type="GO" id="GO:0005737">
    <property type="term" value="C:cytoplasm"/>
    <property type="evidence" value="ECO:0007669"/>
    <property type="project" value="Ensembl"/>
</dbReference>
<evidence type="ECO:0000313" key="11">
    <source>
        <dbReference type="RefSeq" id="XP_008063372.1"/>
    </source>
</evidence>
<feature type="region of interest" description="Disordered" evidence="8">
    <location>
        <begin position="113"/>
        <end position="134"/>
    </location>
</feature>
<dbReference type="InterPro" id="IPR002048">
    <property type="entry name" value="EF_hand_dom"/>
</dbReference>
<dbReference type="InterPro" id="IPR027417">
    <property type="entry name" value="P-loop_NTPase"/>
</dbReference>